<geneLocation type="plasmid" evidence="2">
    <name>pR148</name>
</geneLocation>
<reference evidence="2" key="2">
    <citation type="journal article" date="2013" name="Antimicrob. Agents Chemother.">
        <title>Comparative Sequence Analysis of a Multidrug-Resistant Plasmid from Aeromonas hydrophila.</title>
        <authorList>
            <person name="Del Castillo C.S."/>
            <person name="Hikima J."/>
            <person name="Jang H.B."/>
            <person name="Nho S.W."/>
            <person name="Jung T.S."/>
            <person name="Wongtavatchai J."/>
            <person name="Kondo H."/>
            <person name="Hirono I."/>
            <person name="Takeyama H."/>
            <person name="Aoki T."/>
        </authorList>
    </citation>
    <scope>NUCLEOTIDE SEQUENCE</scope>
    <source>
        <plasmid evidence="2">pR148</plasmid>
    </source>
</reference>
<accession>K4N9X9</accession>
<keyword evidence="2" id="KW-0614">Plasmid</keyword>
<protein>
    <submittedName>
        <fullName evidence="2">Uncharacterized protein</fullName>
    </submittedName>
</protein>
<keyword evidence="1" id="KW-0812">Transmembrane</keyword>
<organism evidence="2">
    <name type="scientific">Aeromonas hydrophila</name>
    <dbReference type="NCBI Taxonomy" id="644"/>
    <lineage>
        <taxon>Bacteria</taxon>
        <taxon>Pseudomonadati</taxon>
        <taxon>Pseudomonadota</taxon>
        <taxon>Gammaproteobacteria</taxon>
        <taxon>Aeromonadales</taxon>
        <taxon>Aeromonadaceae</taxon>
        <taxon>Aeromonas</taxon>
    </lineage>
</organism>
<name>K4N9X9_AERHY</name>
<sequence length="141" mass="15794">MDDSLRSRPGFSISETVGCLTPRDAAISPWVRFMRSRSSAKWMFSNISVAAFCALATTSGFSVASIWSRVLAITSLLLQFIQVRRKLAVCNWDHYFIKPFLVPGLVTGAEKNPLTLWIERKECPDRISFALDPQLFHVAVG</sequence>
<evidence type="ECO:0000313" key="2">
    <source>
        <dbReference type="EMBL" id="AFV40989.1"/>
    </source>
</evidence>
<reference evidence="2" key="1">
    <citation type="submission" date="2012-06" db="EMBL/GenBank/DDBJ databases">
        <authorList>
            <person name="del Castillo C.S."/>
            <person name="Hikima J.-i."/>
            <person name="Jang H.-B."/>
            <person name="Nho S.-W."/>
            <person name="Jung T.-S."/>
            <person name="Wongtavatchai J."/>
            <person name="Kondo H."/>
            <person name="Hirono I."/>
            <person name="Takeyama H."/>
            <person name="Aoki T."/>
        </authorList>
    </citation>
    <scope>NUCLEOTIDE SEQUENCE</scope>
    <source>
        <plasmid evidence="2">pR148</plasmid>
    </source>
</reference>
<dbReference type="EMBL" id="JX141473">
    <property type="protein sequence ID" value="AFV40989.1"/>
    <property type="molecule type" value="Genomic_DNA"/>
</dbReference>
<proteinExistence type="predicted"/>
<keyword evidence="1" id="KW-1133">Transmembrane helix</keyword>
<keyword evidence="1" id="KW-0472">Membrane</keyword>
<evidence type="ECO:0000256" key="1">
    <source>
        <dbReference type="SAM" id="Phobius"/>
    </source>
</evidence>
<feature type="transmembrane region" description="Helical" evidence="1">
    <location>
        <begin position="42"/>
        <end position="60"/>
    </location>
</feature>
<dbReference type="AlphaFoldDB" id="K4N9X9"/>